<evidence type="ECO:0000313" key="1">
    <source>
        <dbReference type="EMBL" id="MBB6017645.1"/>
    </source>
</evidence>
<evidence type="ECO:0000313" key="2">
    <source>
        <dbReference type="EMBL" id="TNM70352.1"/>
    </source>
</evidence>
<sequence>MTLKLNLGSYLEQHNITAYRLVKEVEGRVAPNTVYALARRPAQRIDLTTVGVLMKALEQLTGKKVEFAEMLEDKPSPLAHLQVADEAPVYDPSKAKKFQYSGRAVSIEGGPTVEQIIAEGRGRQLP</sequence>
<proteinExistence type="predicted"/>
<comment type="caution">
    <text evidence="2">The sequence shown here is derived from an EMBL/GenBank/DDBJ whole genome shotgun (WGS) entry which is preliminary data.</text>
</comment>
<dbReference type="AlphaFoldDB" id="A0A5C4Y4M6"/>
<evidence type="ECO:0000313" key="4">
    <source>
        <dbReference type="Proteomes" id="UP000629870"/>
    </source>
</evidence>
<keyword evidence="4" id="KW-1185">Reference proteome</keyword>
<dbReference type="EMBL" id="VDMO01000014">
    <property type="protein sequence ID" value="TNM70352.1"/>
    <property type="molecule type" value="Genomic_DNA"/>
</dbReference>
<dbReference type="Proteomes" id="UP000629870">
    <property type="component" value="Unassembled WGS sequence"/>
</dbReference>
<protein>
    <recommendedName>
        <fullName evidence="5">XRE family transcriptional regulator</fullName>
    </recommendedName>
</protein>
<reference evidence="1 4" key="2">
    <citation type="submission" date="2020-08" db="EMBL/GenBank/DDBJ databases">
        <title>Genomic Encyclopedia of Type Strains, Phase IV (KMG-IV): sequencing the most valuable type-strain genomes for metagenomic binning, comparative biology and taxonomic classification.</title>
        <authorList>
            <person name="Goeker M."/>
        </authorList>
    </citation>
    <scope>NUCLEOTIDE SEQUENCE [LARGE SCALE GENOMIC DNA]</scope>
    <source>
        <strain evidence="1 4">DSM 12027</strain>
    </source>
</reference>
<name>A0A5C4Y4M6_9DEIO</name>
<dbReference type="EMBL" id="JACHEW010000016">
    <property type="protein sequence ID" value="MBB6017645.1"/>
    <property type="molecule type" value="Genomic_DNA"/>
</dbReference>
<reference evidence="2 3" key="1">
    <citation type="submission" date="2019-06" db="EMBL/GenBank/DDBJ databases">
        <title>Genome sequence of Deinococcus radiopugnans ATCC 19172.</title>
        <authorList>
            <person name="Maclea K.S."/>
            <person name="Maynard C.R."/>
        </authorList>
    </citation>
    <scope>NUCLEOTIDE SEQUENCE [LARGE SCALE GENOMIC DNA]</scope>
    <source>
        <strain evidence="2 3">ATCC 19172</strain>
    </source>
</reference>
<evidence type="ECO:0008006" key="5">
    <source>
        <dbReference type="Google" id="ProtNLM"/>
    </source>
</evidence>
<evidence type="ECO:0000313" key="3">
    <source>
        <dbReference type="Proteomes" id="UP000313988"/>
    </source>
</evidence>
<dbReference type="RefSeq" id="WP_139403854.1">
    <property type="nucleotide sequence ID" value="NZ_JACHEW010000016.1"/>
</dbReference>
<dbReference type="Proteomes" id="UP000313988">
    <property type="component" value="Unassembled WGS sequence"/>
</dbReference>
<organism evidence="2 3">
    <name type="scientific">Deinococcus radiopugnans ATCC 19172</name>
    <dbReference type="NCBI Taxonomy" id="585398"/>
    <lineage>
        <taxon>Bacteria</taxon>
        <taxon>Thermotogati</taxon>
        <taxon>Deinococcota</taxon>
        <taxon>Deinococci</taxon>
        <taxon>Deinococcales</taxon>
        <taxon>Deinococcaceae</taxon>
        <taxon>Deinococcus</taxon>
    </lineage>
</organism>
<dbReference type="OrthoDB" id="71262at2"/>
<accession>A0A5C4Y4M6</accession>
<gene>
    <name evidence="2" type="ORF">FHR04_13190</name>
    <name evidence="1" type="ORF">HNQ04_002914</name>
</gene>